<protein>
    <recommendedName>
        <fullName evidence="4">DUF4878 domain-containing protein</fullName>
    </recommendedName>
</protein>
<proteinExistence type="predicted"/>
<gene>
    <name evidence="2" type="ORF">prwr041_15260</name>
</gene>
<reference evidence="2 3" key="1">
    <citation type="journal article" date="2022" name="Int. J. Syst. Evol. Microbiol.">
        <title>Prevotella herbatica sp. nov., a plant polysaccharide-decomposing anaerobic bacterium isolated from a methanogenic reactor.</title>
        <authorList>
            <person name="Uek A."/>
            <person name="Tonouchi A."/>
            <person name="Kaku N."/>
            <person name="Ueki K."/>
        </authorList>
    </citation>
    <scope>NUCLEOTIDE SEQUENCE [LARGE SCALE GENOMIC DNA]</scope>
    <source>
        <strain evidence="2 3">WR041</strain>
    </source>
</reference>
<dbReference type="RefSeq" id="WP_207153269.1">
    <property type="nucleotide sequence ID" value="NZ_AP024484.1"/>
</dbReference>
<feature type="chain" id="PRO_5046531508" description="DUF4878 domain-containing protein" evidence="1">
    <location>
        <begin position="22"/>
        <end position="130"/>
    </location>
</feature>
<sequence length="130" mass="14816">MKKIFYILLLVAVLFSCGSQKKDPSEIVGKTAKIYYDYLLNGDYDAFVDGMNQPDRIPDNYREQLVANAKMFVGQQQEDHKGIKKIAVSDAKVDTIHNTGDAYLLLTYGDKTTEQVAVPMVKRKGIWYMR</sequence>
<dbReference type="Proteomes" id="UP001319045">
    <property type="component" value="Chromosome"/>
</dbReference>
<feature type="signal peptide" evidence="1">
    <location>
        <begin position="1"/>
        <end position="21"/>
    </location>
</feature>
<accession>A0ABM7NYT8</accession>
<dbReference type="PROSITE" id="PS51257">
    <property type="entry name" value="PROKAR_LIPOPROTEIN"/>
    <property type="match status" value="1"/>
</dbReference>
<organism evidence="2 3">
    <name type="scientific">Prevotella herbatica</name>
    <dbReference type="NCBI Taxonomy" id="2801997"/>
    <lineage>
        <taxon>Bacteria</taxon>
        <taxon>Pseudomonadati</taxon>
        <taxon>Bacteroidota</taxon>
        <taxon>Bacteroidia</taxon>
        <taxon>Bacteroidales</taxon>
        <taxon>Prevotellaceae</taxon>
        <taxon>Prevotella</taxon>
    </lineage>
</organism>
<dbReference type="Gene3D" id="3.10.450.50">
    <property type="match status" value="1"/>
</dbReference>
<evidence type="ECO:0008006" key="4">
    <source>
        <dbReference type="Google" id="ProtNLM"/>
    </source>
</evidence>
<dbReference type="EMBL" id="AP024484">
    <property type="protein sequence ID" value="BCS85633.1"/>
    <property type="molecule type" value="Genomic_DNA"/>
</dbReference>
<evidence type="ECO:0000313" key="2">
    <source>
        <dbReference type="EMBL" id="BCS85633.1"/>
    </source>
</evidence>
<name>A0ABM7NYT8_9BACT</name>
<keyword evidence="1" id="KW-0732">Signal</keyword>
<evidence type="ECO:0000313" key="3">
    <source>
        <dbReference type="Proteomes" id="UP001319045"/>
    </source>
</evidence>
<evidence type="ECO:0000256" key="1">
    <source>
        <dbReference type="SAM" id="SignalP"/>
    </source>
</evidence>
<keyword evidence="3" id="KW-1185">Reference proteome</keyword>